<proteinExistence type="predicted"/>
<protein>
    <submittedName>
        <fullName evidence="1">Uncharacterized protein</fullName>
    </submittedName>
</protein>
<reference evidence="2" key="1">
    <citation type="journal article" date="2023" name="Nat. Plants">
        <title>Single-cell RNA sequencing provides a high-resolution roadmap for understanding the multicellular compartmentation of specialized metabolism.</title>
        <authorList>
            <person name="Sun S."/>
            <person name="Shen X."/>
            <person name="Li Y."/>
            <person name="Li Y."/>
            <person name="Wang S."/>
            <person name="Li R."/>
            <person name="Zhang H."/>
            <person name="Shen G."/>
            <person name="Guo B."/>
            <person name="Wei J."/>
            <person name="Xu J."/>
            <person name="St-Pierre B."/>
            <person name="Chen S."/>
            <person name="Sun C."/>
        </authorList>
    </citation>
    <scope>NUCLEOTIDE SEQUENCE [LARGE SCALE GENOMIC DNA]</scope>
</reference>
<dbReference type="Proteomes" id="UP001060085">
    <property type="component" value="Linkage Group LG02"/>
</dbReference>
<gene>
    <name evidence="1" type="ORF">M9H77_07153</name>
</gene>
<evidence type="ECO:0000313" key="2">
    <source>
        <dbReference type="Proteomes" id="UP001060085"/>
    </source>
</evidence>
<evidence type="ECO:0000313" key="1">
    <source>
        <dbReference type="EMBL" id="KAI5676203.1"/>
    </source>
</evidence>
<accession>A0ACC0BUF1</accession>
<organism evidence="1 2">
    <name type="scientific">Catharanthus roseus</name>
    <name type="common">Madagascar periwinkle</name>
    <name type="synonym">Vinca rosea</name>
    <dbReference type="NCBI Taxonomy" id="4058"/>
    <lineage>
        <taxon>Eukaryota</taxon>
        <taxon>Viridiplantae</taxon>
        <taxon>Streptophyta</taxon>
        <taxon>Embryophyta</taxon>
        <taxon>Tracheophyta</taxon>
        <taxon>Spermatophyta</taxon>
        <taxon>Magnoliopsida</taxon>
        <taxon>eudicotyledons</taxon>
        <taxon>Gunneridae</taxon>
        <taxon>Pentapetalae</taxon>
        <taxon>asterids</taxon>
        <taxon>lamiids</taxon>
        <taxon>Gentianales</taxon>
        <taxon>Apocynaceae</taxon>
        <taxon>Rauvolfioideae</taxon>
        <taxon>Vinceae</taxon>
        <taxon>Catharanthinae</taxon>
        <taxon>Catharanthus</taxon>
    </lineage>
</organism>
<keyword evidence="2" id="KW-1185">Reference proteome</keyword>
<dbReference type="EMBL" id="CM044702">
    <property type="protein sequence ID" value="KAI5676203.1"/>
    <property type="molecule type" value="Genomic_DNA"/>
</dbReference>
<comment type="caution">
    <text evidence="1">The sequence shown here is derived from an EMBL/GenBank/DDBJ whole genome shotgun (WGS) entry which is preliminary data.</text>
</comment>
<name>A0ACC0BUF1_CATRO</name>
<sequence length="157" mass="16932">MATQRSCRLEARTWCAQGTTSHIGEIEIPILSLSGFEPWLLGLTLQPQDQLSYAHAGGRMVRGSKKKRAHSETSTPASASIPPKMSASPVATSTLLVTLAPFSQLLYSNSAPISTPSYAGRILLRPAPSSSARPLAPHMLDVDYRILILSPANRYMS</sequence>